<dbReference type="EMBL" id="JBGBPQ010000027">
    <property type="protein sequence ID" value="KAL1498824.1"/>
    <property type="molecule type" value="Genomic_DNA"/>
</dbReference>
<dbReference type="AlphaFoldDB" id="A0AB34IHE1"/>
<gene>
    <name evidence="2" type="ORF">AB1Y20_014127</name>
</gene>
<keyword evidence="3" id="KW-1185">Reference proteome</keyword>
<feature type="region of interest" description="Disordered" evidence="1">
    <location>
        <begin position="53"/>
        <end position="89"/>
    </location>
</feature>
<evidence type="ECO:0000313" key="2">
    <source>
        <dbReference type="EMBL" id="KAL1498824.1"/>
    </source>
</evidence>
<sequence length="478" mass="51000">MATVVPLDARRACNALTPPFDTLFLAHESTHIPVTPRTAAPPQAFAQRARYEPATPPANETPRRPRTPLTVAATPQHTAPKPRPPELRRPLCFSRSLASAGGKEAGGRTASAEQAARATRVFAAVARVQRTLYALERWRTLEKPSPLHPAEAMRHRPVKADEAMLHRPVKDDEAMGHLPVEDDETMLCCLKAVDEALAALLARLPGEAAEKENLKPCAQLLPRGEAVGELPRALAGARATAAAVLRRLRNPLAALSLADEAAALEASPRRACASPIHPSPLLCSPTPQNAYVSRSPSPADERLGLLAADVLPDEPQPAKASQCGVPPPPLPPQARQPIAHPAALCRQGAPLALQAATRKSIGSRFDRLVPLSQHTQQRACLRASLQDMSQYCGAPAEVRPRKLSFSDIGGSASLPSVFDPPVDTGRSLFFAPPRSPFRSRQASYLVDESRGACLTPEAASHSRPCSRSSLANVLTGAT</sequence>
<evidence type="ECO:0000313" key="3">
    <source>
        <dbReference type="Proteomes" id="UP001515480"/>
    </source>
</evidence>
<reference evidence="2 3" key="1">
    <citation type="journal article" date="2024" name="Science">
        <title>Giant polyketide synthase enzymes in the biosynthesis of giant marine polyether toxins.</title>
        <authorList>
            <person name="Fallon T.R."/>
            <person name="Shende V.V."/>
            <person name="Wierzbicki I.H."/>
            <person name="Pendleton A.L."/>
            <person name="Watervoot N.F."/>
            <person name="Auber R.P."/>
            <person name="Gonzalez D.J."/>
            <person name="Wisecaver J.H."/>
            <person name="Moore B.S."/>
        </authorList>
    </citation>
    <scope>NUCLEOTIDE SEQUENCE [LARGE SCALE GENOMIC DNA]</scope>
    <source>
        <strain evidence="2 3">12B1</strain>
    </source>
</reference>
<dbReference type="Proteomes" id="UP001515480">
    <property type="component" value="Unassembled WGS sequence"/>
</dbReference>
<name>A0AB34IHE1_PRYPA</name>
<comment type="caution">
    <text evidence="2">The sequence shown here is derived from an EMBL/GenBank/DDBJ whole genome shotgun (WGS) entry which is preliminary data.</text>
</comment>
<organism evidence="2 3">
    <name type="scientific">Prymnesium parvum</name>
    <name type="common">Toxic golden alga</name>
    <dbReference type="NCBI Taxonomy" id="97485"/>
    <lineage>
        <taxon>Eukaryota</taxon>
        <taxon>Haptista</taxon>
        <taxon>Haptophyta</taxon>
        <taxon>Prymnesiophyceae</taxon>
        <taxon>Prymnesiales</taxon>
        <taxon>Prymnesiaceae</taxon>
        <taxon>Prymnesium</taxon>
    </lineage>
</organism>
<accession>A0AB34IHE1</accession>
<proteinExistence type="predicted"/>
<evidence type="ECO:0000256" key="1">
    <source>
        <dbReference type="SAM" id="MobiDB-lite"/>
    </source>
</evidence>
<protein>
    <submittedName>
        <fullName evidence="2">Uncharacterized protein</fullName>
    </submittedName>
</protein>